<dbReference type="RefSeq" id="WP_114435417.1">
    <property type="nucleotide sequence ID" value="NZ_QPJI01000020.1"/>
</dbReference>
<dbReference type="AlphaFoldDB" id="A0A368X544"/>
<comment type="caution">
    <text evidence="1">The sequence shown here is derived from an EMBL/GenBank/DDBJ whole genome shotgun (WGS) entry which is preliminary data.</text>
</comment>
<gene>
    <name evidence="1" type="ORF">DET61_12057</name>
</gene>
<protein>
    <submittedName>
        <fullName evidence="1">Uncharacterized protein</fullName>
    </submittedName>
</protein>
<reference evidence="1 2" key="1">
    <citation type="submission" date="2018-07" db="EMBL/GenBank/DDBJ databases">
        <title>Freshwater and sediment microbial communities from various areas in North America, analyzing microbe dynamics in response to fracking.</title>
        <authorList>
            <person name="Lamendella R."/>
        </authorList>
    </citation>
    <scope>NUCLEOTIDE SEQUENCE [LARGE SCALE GENOMIC DNA]</scope>
    <source>
        <strain evidence="1 2">105B</strain>
    </source>
</reference>
<organism evidence="1 2">
    <name type="scientific">Marinobacter nauticus</name>
    <name type="common">Marinobacter hydrocarbonoclasticus</name>
    <name type="synonym">Marinobacter aquaeolei</name>
    <dbReference type="NCBI Taxonomy" id="2743"/>
    <lineage>
        <taxon>Bacteria</taxon>
        <taxon>Pseudomonadati</taxon>
        <taxon>Pseudomonadota</taxon>
        <taxon>Gammaproteobacteria</taxon>
        <taxon>Pseudomonadales</taxon>
        <taxon>Marinobacteraceae</taxon>
        <taxon>Marinobacter</taxon>
    </lineage>
</organism>
<dbReference type="Proteomes" id="UP000253647">
    <property type="component" value="Unassembled WGS sequence"/>
</dbReference>
<accession>A0A368X544</accession>
<name>A0A368X544_MARNT</name>
<sequence>MPKTIPEPSISISIPAFAISDQTAAIKARRIIEQIKGYATLENWHKRNATLGLKVGISNTRAWRIILGLPRTSKDAMGFWFDRKGNQMDRPDEKRTHEVALLMLSSNAVQSVAGTELDDGLYLSLVCYNRTGVLQRQRTHALNTEGAVLSVTFHVLQRIIQRGYGLSPGGELTYRGLLTCLVDVWSLAVEASERAPGEKVVIDYQGGRFVIQWPSKEKPMILVTLLPA</sequence>
<evidence type="ECO:0000313" key="2">
    <source>
        <dbReference type="Proteomes" id="UP000253647"/>
    </source>
</evidence>
<evidence type="ECO:0000313" key="1">
    <source>
        <dbReference type="EMBL" id="RCW62935.1"/>
    </source>
</evidence>
<proteinExistence type="predicted"/>
<dbReference type="EMBL" id="QPJI01000020">
    <property type="protein sequence ID" value="RCW62935.1"/>
    <property type="molecule type" value="Genomic_DNA"/>
</dbReference>